<proteinExistence type="predicted"/>
<keyword evidence="2 3" id="KW-0802">TPR repeat</keyword>
<name>A0A4V5P8F8_MONMO</name>
<dbReference type="Gene3D" id="1.25.40.10">
    <property type="entry name" value="Tetratricopeptide repeat domain"/>
    <property type="match status" value="1"/>
</dbReference>
<dbReference type="PANTHER" id="PTHR22904:SF523">
    <property type="entry name" value="STRESS-INDUCED-PHOSPHOPROTEIN 1"/>
    <property type="match status" value="1"/>
</dbReference>
<feature type="repeat" description="TPR" evidence="3">
    <location>
        <begin position="34"/>
        <end position="67"/>
    </location>
</feature>
<evidence type="ECO:0000256" key="1">
    <source>
        <dbReference type="ARBA" id="ARBA00022737"/>
    </source>
</evidence>
<dbReference type="InterPro" id="IPR019734">
    <property type="entry name" value="TPR_rpt"/>
</dbReference>
<dbReference type="Pfam" id="PF00515">
    <property type="entry name" value="TPR_1"/>
    <property type="match status" value="1"/>
</dbReference>
<evidence type="ECO:0000313" key="5">
    <source>
        <dbReference type="EMBL" id="TKC43430.1"/>
    </source>
</evidence>
<feature type="region of interest" description="Disordered" evidence="4">
    <location>
        <begin position="95"/>
        <end position="126"/>
    </location>
</feature>
<gene>
    <name evidence="5" type="ORF">EI555_016825</name>
</gene>
<dbReference type="Proteomes" id="UP000308365">
    <property type="component" value="Unassembled WGS sequence"/>
</dbReference>
<feature type="region of interest" description="Disordered" evidence="4">
    <location>
        <begin position="1"/>
        <end position="21"/>
    </location>
</feature>
<dbReference type="EMBL" id="RWIC01000471">
    <property type="protein sequence ID" value="TKC43430.1"/>
    <property type="molecule type" value="Genomic_DNA"/>
</dbReference>
<dbReference type="PROSITE" id="PS50005">
    <property type="entry name" value="TPR"/>
    <property type="match status" value="1"/>
</dbReference>
<protein>
    <submittedName>
        <fullName evidence="5">Uncharacterized protein</fullName>
    </submittedName>
</protein>
<evidence type="ECO:0000256" key="4">
    <source>
        <dbReference type="SAM" id="MobiDB-lite"/>
    </source>
</evidence>
<accession>A0A4V5P8F8</accession>
<organism evidence="5 6">
    <name type="scientific">Monodon monoceros</name>
    <name type="common">Narwhal</name>
    <name type="synonym">Ceratodon monodon</name>
    <dbReference type="NCBI Taxonomy" id="40151"/>
    <lineage>
        <taxon>Eukaryota</taxon>
        <taxon>Metazoa</taxon>
        <taxon>Chordata</taxon>
        <taxon>Craniata</taxon>
        <taxon>Vertebrata</taxon>
        <taxon>Euteleostomi</taxon>
        <taxon>Mammalia</taxon>
        <taxon>Eutheria</taxon>
        <taxon>Laurasiatheria</taxon>
        <taxon>Artiodactyla</taxon>
        <taxon>Whippomorpha</taxon>
        <taxon>Cetacea</taxon>
        <taxon>Odontoceti</taxon>
        <taxon>Monodontidae</taxon>
        <taxon>Monodon</taxon>
    </lineage>
</organism>
<dbReference type="SUPFAM" id="SSF48452">
    <property type="entry name" value="TPR-like"/>
    <property type="match status" value="1"/>
</dbReference>
<evidence type="ECO:0000256" key="3">
    <source>
        <dbReference type="PROSITE-ProRule" id="PRU00339"/>
    </source>
</evidence>
<evidence type="ECO:0000313" key="6">
    <source>
        <dbReference type="Proteomes" id="UP000308365"/>
    </source>
</evidence>
<keyword evidence="1" id="KW-0677">Repeat</keyword>
<reference evidence="6" key="1">
    <citation type="journal article" date="2019" name="IScience">
        <title>Narwhal Genome Reveals Long-Term Low Genetic Diversity despite Current Large Abundance Size.</title>
        <authorList>
            <person name="Westbury M.V."/>
            <person name="Petersen B."/>
            <person name="Garde E."/>
            <person name="Heide-Jorgensen M.P."/>
            <person name="Lorenzen E.D."/>
        </authorList>
    </citation>
    <scope>NUCLEOTIDE SEQUENCE [LARGE SCALE GENOMIC DNA]</scope>
</reference>
<comment type="caution">
    <text evidence="5">The sequence shown here is derived from an EMBL/GenBank/DDBJ whole genome shotgun (WGS) entry which is preliminary data.</text>
</comment>
<evidence type="ECO:0000256" key="2">
    <source>
        <dbReference type="ARBA" id="ARBA00022803"/>
    </source>
</evidence>
<dbReference type="SMART" id="SM00028">
    <property type="entry name" value="TPR"/>
    <property type="match status" value="2"/>
</dbReference>
<dbReference type="AlphaFoldDB" id="A0A4V5P8F8"/>
<dbReference type="PANTHER" id="PTHR22904">
    <property type="entry name" value="TPR REPEAT CONTAINING PROTEIN"/>
    <property type="match status" value="1"/>
</dbReference>
<dbReference type="InterPro" id="IPR011990">
    <property type="entry name" value="TPR-like_helical_dom_sf"/>
</dbReference>
<sequence length="126" mass="14294">MHVFRKGTIPRPGSIKQKPSNRTQKMLNCTAKDAKLYSNQASCYSKLLEFQMALKDCEECIRLEPTFIKGYTWKAAALEVTKDYPKATNVYQKASDLDSNCKGSSRRLPMLPHGPVQPTRQPEDVK</sequence>
<dbReference type="GO" id="GO:0051879">
    <property type="term" value="F:Hsp90 protein binding"/>
    <property type="evidence" value="ECO:0007669"/>
    <property type="project" value="TreeGrafter"/>
</dbReference>